<evidence type="ECO:0000256" key="3">
    <source>
        <dbReference type="ARBA" id="ARBA00022806"/>
    </source>
</evidence>
<evidence type="ECO:0000256" key="1">
    <source>
        <dbReference type="ARBA" id="ARBA00022741"/>
    </source>
</evidence>
<protein>
    <recommendedName>
        <fullName evidence="7">DNA 3'-5' helicase</fullName>
        <ecNumber evidence="7">5.6.2.4</ecNumber>
    </recommendedName>
</protein>
<dbReference type="AlphaFoldDB" id="A0A7L5AIK9"/>
<organism evidence="11 12">
    <name type="scientific">Marisediminicola antarctica</name>
    <dbReference type="NCBI Taxonomy" id="674079"/>
    <lineage>
        <taxon>Bacteria</taxon>
        <taxon>Bacillati</taxon>
        <taxon>Actinomycetota</taxon>
        <taxon>Actinomycetes</taxon>
        <taxon>Micrococcales</taxon>
        <taxon>Microbacteriaceae</taxon>
        <taxon>Marisediminicola</taxon>
    </lineage>
</organism>
<evidence type="ECO:0000256" key="8">
    <source>
        <dbReference type="ARBA" id="ARBA00048988"/>
    </source>
</evidence>
<keyword evidence="1 9" id="KW-0547">Nucleotide-binding</keyword>
<dbReference type="Gene3D" id="3.40.50.300">
    <property type="entry name" value="P-loop containing nucleotide triphosphate hydrolases"/>
    <property type="match status" value="3"/>
</dbReference>
<dbReference type="Pfam" id="PF00580">
    <property type="entry name" value="UvrD-helicase"/>
    <property type="match status" value="2"/>
</dbReference>
<evidence type="ECO:0000256" key="2">
    <source>
        <dbReference type="ARBA" id="ARBA00022801"/>
    </source>
</evidence>
<dbReference type="InterPro" id="IPR014017">
    <property type="entry name" value="DNA_helicase_UvrD-like_C"/>
</dbReference>
<dbReference type="Pfam" id="PF13361">
    <property type="entry name" value="UvrD_C"/>
    <property type="match status" value="1"/>
</dbReference>
<dbReference type="GO" id="GO:0003677">
    <property type="term" value="F:DNA binding"/>
    <property type="evidence" value="ECO:0007669"/>
    <property type="project" value="InterPro"/>
</dbReference>
<dbReference type="GO" id="GO:0005524">
    <property type="term" value="F:ATP binding"/>
    <property type="evidence" value="ECO:0007669"/>
    <property type="project" value="UniProtKB-UniRule"/>
</dbReference>
<dbReference type="PANTHER" id="PTHR11070:SF63">
    <property type="entry name" value="DNA HELICASE IV"/>
    <property type="match status" value="1"/>
</dbReference>
<keyword evidence="4 9" id="KW-0067">ATP-binding</keyword>
<dbReference type="PROSITE" id="PS51198">
    <property type="entry name" value="UVRD_HELICASE_ATP_BIND"/>
    <property type="match status" value="1"/>
</dbReference>
<dbReference type="SUPFAM" id="SSF57783">
    <property type="entry name" value="Zinc beta-ribbon"/>
    <property type="match status" value="1"/>
</dbReference>
<dbReference type="SUPFAM" id="SSF52540">
    <property type="entry name" value="P-loop containing nucleoside triphosphate hydrolases"/>
    <property type="match status" value="1"/>
</dbReference>
<dbReference type="Pfam" id="PF01396">
    <property type="entry name" value="Zn_ribbon_Top1"/>
    <property type="match status" value="1"/>
</dbReference>
<evidence type="ECO:0000256" key="5">
    <source>
        <dbReference type="ARBA" id="ARBA00023235"/>
    </source>
</evidence>
<dbReference type="CDD" id="cd18807">
    <property type="entry name" value="SF1_C_UvrD"/>
    <property type="match status" value="1"/>
</dbReference>
<evidence type="ECO:0000256" key="6">
    <source>
        <dbReference type="ARBA" id="ARBA00034617"/>
    </source>
</evidence>
<gene>
    <name evidence="11" type="ORF">BHD05_04195</name>
</gene>
<evidence type="ECO:0000259" key="10">
    <source>
        <dbReference type="PROSITE" id="PS51198"/>
    </source>
</evidence>
<dbReference type="InterPro" id="IPR027417">
    <property type="entry name" value="P-loop_NTPase"/>
</dbReference>
<evidence type="ECO:0000256" key="9">
    <source>
        <dbReference type="PROSITE-ProRule" id="PRU00560"/>
    </source>
</evidence>
<proteinExistence type="predicted"/>
<evidence type="ECO:0000313" key="11">
    <source>
        <dbReference type="EMBL" id="QHO68961.1"/>
    </source>
</evidence>
<dbReference type="GO" id="GO:0043138">
    <property type="term" value="F:3'-5' DNA helicase activity"/>
    <property type="evidence" value="ECO:0007669"/>
    <property type="project" value="UniProtKB-EC"/>
</dbReference>
<dbReference type="RefSeq" id="WP_161885320.1">
    <property type="nucleotide sequence ID" value="NZ_CP017146.1"/>
</dbReference>
<dbReference type="GO" id="GO:0005694">
    <property type="term" value="C:chromosome"/>
    <property type="evidence" value="ECO:0007669"/>
    <property type="project" value="InterPro"/>
</dbReference>
<name>A0A7L5AIK9_9MICO</name>
<dbReference type="Proteomes" id="UP000464507">
    <property type="component" value="Chromosome"/>
</dbReference>
<dbReference type="GO" id="GO:0005829">
    <property type="term" value="C:cytosol"/>
    <property type="evidence" value="ECO:0007669"/>
    <property type="project" value="TreeGrafter"/>
</dbReference>
<reference evidence="11 12" key="1">
    <citation type="submission" date="2016-09" db="EMBL/GenBank/DDBJ databases">
        <title>Complete genome sequence of microbes from the polar regions.</title>
        <authorList>
            <person name="Liao L."/>
            <person name="Chen B."/>
        </authorList>
    </citation>
    <scope>NUCLEOTIDE SEQUENCE [LARGE SCALE GENOMIC DNA]</scope>
    <source>
        <strain evidence="11 12">ZS314</strain>
    </source>
</reference>
<keyword evidence="3 9" id="KW-0347">Helicase</keyword>
<dbReference type="EMBL" id="CP017146">
    <property type="protein sequence ID" value="QHO68961.1"/>
    <property type="molecule type" value="Genomic_DNA"/>
</dbReference>
<dbReference type="KEGG" id="mant:BHD05_04195"/>
<feature type="domain" description="UvrD-like helicase ATP-binding" evidence="10">
    <location>
        <begin position="209"/>
        <end position="674"/>
    </location>
</feature>
<evidence type="ECO:0000256" key="4">
    <source>
        <dbReference type="ARBA" id="ARBA00022840"/>
    </source>
</evidence>
<dbReference type="InterPro" id="IPR000212">
    <property type="entry name" value="DNA_helicase_UvrD/REP"/>
</dbReference>
<comment type="catalytic activity">
    <reaction evidence="6">
        <text>Couples ATP hydrolysis with the unwinding of duplex DNA by translocating in the 3'-5' direction.</text>
        <dbReference type="EC" id="5.6.2.4"/>
    </reaction>
</comment>
<dbReference type="InterPro" id="IPR014016">
    <property type="entry name" value="UvrD-like_ATP-bd"/>
</dbReference>
<dbReference type="OrthoDB" id="5298826at2"/>
<dbReference type="GO" id="GO:0003916">
    <property type="term" value="F:DNA topoisomerase activity"/>
    <property type="evidence" value="ECO:0007669"/>
    <property type="project" value="InterPro"/>
</dbReference>
<dbReference type="PANTHER" id="PTHR11070">
    <property type="entry name" value="UVRD / RECB / PCRA DNA HELICASE FAMILY MEMBER"/>
    <property type="match status" value="1"/>
</dbReference>
<dbReference type="GO" id="GO:0000725">
    <property type="term" value="P:recombinational repair"/>
    <property type="evidence" value="ECO:0007669"/>
    <property type="project" value="TreeGrafter"/>
</dbReference>
<keyword evidence="12" id="KW-1185">Reference proteome</keyword>
<dbReference type="EC" id="5.6.2.4" evidence="7"/>
<keyword evidence="2 9" id="KW-0378">Hydrolase</keyword>
<dbReference type="InterPro" id="IPR013498">
    <property type="entry name" value="Topo_IA_Znf"/>
</dbReference>
<dbReference type="GO" id="GO:0016787">
    <property type="term" value="F:hydrolase activity"/>
    <property type="evidence" value="ECO:0007669"/>
    <property type="project" value="UniProtKB-UniRule"/>
</dbReference>
<evidence type="ECO:0000313" key="12">
    <source>
        <dbReference type="Proteomes" id="UP000464507"/>
    </source>
</evidence>
<sequence>MTTSWTPSGWRTFVTRTAVWSAEILGDDLVITYDGSAKRLPLLSLGPARARTGMMSSSVRWGDPPSLTLRGLSRRDARHLRDTVDGERERVLDRIRLAQLIDEFDELAASVRNWARGFFAGAKAHLAGSGWLTREFTAEWQQARPEDKRGTLSVRLQLTEHRAGQAGDILEALDLWSADLAAYVAQWNERFLAREIQVNRRFFDSVERSPLTVEQARAVVCFDNRVQLIASAGSGKTSTMIAKAGYAVRRGIVPAEQILMLAFNSRAAAELRGRVTERLSPLGLASDKIVAQTFHSFGLAVIGQATGRKPSVAPWVEQTGGDTEKLARIVDVLRDADRGFRTEWDLFRLVFGRDLPEFGQEEADPDGWDGANRREGFRTLGGQVVRSQGERLIADWLFYNGVDYIYEGRYEVDTVDASHSQYQPDFFYPTISVYHEHFALDRNGRPPEEFEGYLEGVIWKRATHAENGTTLIETTMADLWEGDAFGYLTDQLTSRGISLDPNPDRPTVGQPPIESERLIATFRSFMVHAKGNQLSDEQLLERVRAGSSDRFRFRHEMFLRLYCAIRQEWERELTRHDCIDFEDMLNLAADHVESGRWRSPFRLVMVDEMQDASYARARLARALVNRPGRYLFAVGDDWQSINRFAGADLSVMTGFEDWFGPGEVLRLERTFRCPQSICDVSSRFIAKNPLQLRKRVVSSTTEYRSSVRAIAAASDNDVPGVISKHLADLNDRIAAGATPPGRGGRVSVFILGRYRHQEGFMPPSSALRKWTHLDVRFSTIHAAKGLEADYVIIPGLTRDKSAFPSRTADDPVLRLAMPTGEPFPHAEERRLFYVALTRARRSVTLVTVRHRESKFLVELVKEQGIRMTLAGGGASRVIHCAGCADGLMVPRSGAYGRFYGCSNFPKCKQTMKEAAAQADPS</sequence>
<dbReference type="GO" id="GO:0006265">
    <property type="term" value="P:DNA topological change"/>
    <property type="evidence" value="ECO:0007669"/>
    <property type="project" value="InterPro"/>
</dbReference>
<accession>A0A7L5AIK9</accession>
<evidence type="ECO:0000256" key="7">
    <source>
        <dbReference type="ARBA" id="ARBA00034808"/>
    </source>
</evidence>
<comment type="catalytic activity">
    <reaction evidence="8">
        <text>ATP + H2O = ADP + phosphate + H(+)</text>
        <dbReference type="Rhea" id="RHEA:13065"/>
        <dbReference type="ChEBI" id="CHEBI:15377"/>
        <dbReference type="ChEBI" id="CHEBI:15378"/>
        <dbReference type="ChEBI" id="CHEBI:30616"/>
        <dbReference type="ChEBI" id="CHEBI:43474"/>
        <dbReference type="ChEBI" id="CHEBI:456216"/>
        <dbReference type="EC" id="5.6.2.4"/>
    </reaction>
</comment>
<feature type="binding site" evidence="9">
    <location>
        <begin position="230"/>
        <end position="237"/>
    </location>
    <ligand>
        <name>ATP</name>
        <dbReference type="ChEBI" id="CHEBI:30616"/>
    </ligand>
</feature>
<keyword evidence="5" id="KW-0413">Isomerase</keyword>
<dbReference type="Gene3D" id="3.30.65.10">
    <property type="entry name" value="Bacterial Topoisomerase I, domain 1"/>
    <property type="match status" value="1"/>
</dbReference>